<protein>
    <submittedName>
        <fullName evidence="2">T5orf172 domain-containing protein</fullName>
    </submittedName>
</protein>
<dbReference type="InterPro" id="IPR018306">
    <property type="entry name" value="Phage_T5_Orf172_DNA-bd"/>
</dbReference>
<proteinExistence type="predicted"/>
<keyword evidence="3" id="KW-1185">Reference proteome</keyword>
<feature type="domain" description="Bacteriophage T5 Orf172 DNA-binding" evidence="1">
    <location>
        <begin position="397"/>
        <end position="483"/>
    </location>
</feature>
<dbReference type="EMBL" id="FOLO01000030">
    <property type="protein sequence ID" value="SFD05638.1"/>
    <property type="molecule type" value="Genomic_DNA"/>
</dbReference>
<dbReference type="RefSeq" id="WP_091986812.1">
    <property type="nucleotide sequence ID" value="NZ_FOLO01000030.1"/>
</dbReference>
<dbReference type="OrthoDB" id="878605at2"/>
<dbReference type="AlphaFoldDB" id="A0A1I1PDE4"/>
<sequence>MDKQNAFILKAKEKHGGFFDFSKFQYFNANIKSTVICIKHSHQFEQSPASILRGSNGCKLCRSGTLEEFIDAANSIHNYSYDYSLFKFKNQTTKGTIICSKHGAFQQEPIKHIKEKRGCKGCSADNQRKDLPTFIKQAQKIHKEFYSYEKAIYIGARKKLIITCPNHGVFSCSPDNHLRGKGCPKCTTKTKSKFIEDARAIHGDKYDYSNVKYEGTLIKVTVKCPIHGNFRVIPSSHINADVGCTLCSKRYQYSTNEWVAAAIKRHGNKYDYSEAIYTGAKNKITIICPEHGKFSSVATSHLTKGSGCKKCGDISSGKASGEARRKSTKKFIEESKKLHNESNYDYSKTVYARANEKLTITCRIHGDFYKSPTKHIHGLQGCPVCSNLRGYNKNEEGCLYILESSCGLLVKIGISNNLVQRTNDLRTNQKLSDFNIIKSYWHDDGAVALELERKAHNLGDKLNLRGIKQSELFNIFKDKFDGYTEWFKKDKRLLYFIEKEFKEYQDK</sequence>
<evidence type="ECO:0000313" key="2">
    <source>
        <dbReference type="EMBL" id="SFD05638.1"/>
    </source>
</evidence>
<evidence type="ECO:0000259" key="1">
    <source>
        <dbReference type="Pfam" id="PF10544"/>
    </source>
</evidence>
<organism evidence="2 3">
    <name type="scientific">Pseudoalteromonas denitrificans DSM 6059</name>
    <dbReference type="NCBI Taxonomy" id="1123010"/>
    <lineage>
        <taxon>Bacteria</taxon>
        <taxon>Pseudomonadati</taxon>
        <taxon>Pseudomonadota</taxon>
        <taxon>Gammaproteobacteria</taxon>
        <taxon>Alteromonadales</taxon>
        <taxon>Pseudoalteromonadaceae</taxon>
        <taxon>Pseudoalteromonas</taxon>
    </lineage>
</organism>
<reference evidence="2 3" key="1">
    <citation type="submission" date="2016-10" db="EMBL/GenBank/DDBJ databases">
        <authorList>
            <person name="de Groot N.N."/>
        </authorList>
    </citation>
    <scope>NUCLEOTIDE SEQUENCE [LARGE SCALE GENOMIC DNA]</scope>
    <source>
        <strain evidence="2 3">DSM 6059</strain>
    </source>
</reference>
<name>A0A1I1PDE4_9GAMM</name>
<evidence type="ECO:0000313" key="3">
    <source>
        <dbReference type="Proteomes" id="UP000198862"/>
    </source>
</evidence>
<gene>
    <name evidence="2" type="ORF">SAMN02745724_03326</name>
</gene>
<dbReference type="Pfam" id="PF10544">
    <property type="entry name" value="T5orf172"/>
    <property type="match status" value="1"/>
</dbReference>
<accession>A0A1I1PDE4</accession>
<dbReference type="Proteomes" id="UP000198862">
    <property type="component" value="Unassembled WGS sequence"/>
</dbReference>